<evidence type="ECO:0000259" key="2">
    <source>
        <dbReference type="Pfam" id="PF07632"/>
    </source>
</evidence>
<dbReference type="AlphaFoldDB" id="A0A916Z0V0"/>
<dbReference type="InterPro" id="IPR011483">
    <property type="entry name" value="Sde182_NH-like"/>
</dbReference>
<dbReference type="Pfam" id="PF07632">
    <property type="entry name" value="Sde182_NH-like"/>
    <property type="match status" value="1"/>
</dbReference>
<feature type="domain" description="Cellulose-binding Sde182 nucleoside hydrolase-like" evidence="2">
    <location>
        <begin position="56"/>
        <end position="299"/>
    </location>
</feature>
<evidence type="ECO:0000259" key="3">
    <source>
        <dbReference type="Pfam" id="PF16586"/>
    </source>
</evidence>
<dbReference type="GO" id="GO:0016799">
    <property type="term" value="F:hydrolase activity, hydrolyzing N-glycosyl compounds"/>
    <property type="evidence" value="ECO:0007669"/>
    <property type="project" value="InterPro"/>
</dbReference>
<keyword evidence="1" id="KW-1133">Transmembrane helix</keyword>
<dbReference type="Gene3D" id="3.90.245.10">
    <property type="entry name" value="Ribonucleoside hydrolase-like"/>
    <property type="match status" value="1"/>
</dbReference>
<dbReference type="InterPro" id="IPR032260">
    <property type="entry name" value="DUF5060"/>
</dbReference>
<dbReference type="Gene3D" id="2.60.40.10">
    <property type="entry name" value="Immunoglobulins"/>
    <property type="match status" value="1"/>
</dbReference>
<comment type="caution">
    <text evidence="4">The sequence shown here is derived from an EMBL/GenBank/DDBJ whole genome shotgun (WGS) entry which is preliminary data.</text>
</comment>
<evidence type="ECO:0000256" key="1">
    <source>
        <dbReference type="SAM" id="Phobius"/>
    </source>
</evidence>
<reference evidence="4" key="2">
    <citation type="submission" date="2020-09" db="EMBL/GenBank/DDBJ databases">
        <authorList>
            <person name="Sun Q."/>
            <person name="Zhou Y."/>
        </authorList>
    </citation>
    <scope>NUCLEOTIDE SEQUENCE</scope>
    <source>
        <strain evidence="4">CGMCC 1.15958</strain>
    </source>
</reference>
<feature type="domain" description="DUF5060" evidence="3">
    <location>
        <begin position="322"/>
        <end position="381"/>
    </location>
</feature>
<evidence type="ECO:0008006" key="6">
    <source>
        <dbReference type="Google" id="ProtNLM"/>
    </source>
</evidence>
<protein>
    <recommendedName>
        <fullName evidence="6">DUF1593 domain-containing protein</fullName>
    </recommendedName>
</protein>
<reference evidence="4" key="1">
    <citation type="journal article" date="2014" name="Int. J. Syst. Evol. Microbiol.">
        <title>Complete genome sequence of Corynebacterium casei LMG S-19264T (=DSM 44701T), isolated from a smear-ripened cheese.</title>
        <authorList>
            <consortium name="US DOE Joint Genome Institute (JGI-PGF)"/>
            <person name="Walter F."/>
            <person name="Albersmeier A."/>
            <person name="Kalinowski J."/>
            <person name="Ruckert C."/>
        </authorList>
    </citation>
    <scope>NUCLEOTIDE SEQUENCE</scope>
    <source>
        <strain evidence="4">CGMCC 1.15958</strain>
    </source>
</reference>
<keyword evidence="1" id="KW-0472">Membrane</keyword>
<dbReference type="RefSeq" id="WP_229250787.1">
    <property type="nucleotide sequence ID" value="NZ_BMKK01000008.1"/>
</dbReference>
<name>A0A916Z0V0_9BACT</name>
<evidence type="ECO:0000313" key="5">
    <source>
        <dbReference type="Proteomes" id="UP000609064"/>
    </source>
</evidence>
<evidence type="ECO:0000313" key="4">
    <source>
        <dbReference type="EMBL" id="GGD70641.1"/>
    </source>
</evidence>
<keyword evidence="5" id="KW-1185">Reference proteome</keyword>
<accession>A0A916Z0V0</accession>
<sequence>MLHGNNNNNSYAKFTHLAPKDTQLMISNILKNILFLWAIAMGFNSSLFAQKRPKPRIMISTDIGGTDPDDNQSMIHLMMYSDLFQIEGLISSPFGKGRKKDLLDMIDLYEKDFPKLKKHNSKLVRPDALRAVCKQGETESAPYLGIRKSSEGSDWIIKCAKKKSTQPLWVLVWGGLEDLAQALHDAPEIESKIRVFWIGGPNKKWSINAYSYIVEHHPNLWMIESNATYRGWFMEDENAPANMHDAAYYENFIKGRGIMGADFINYYKGYIKMGDTPSLAYLMKGNANNPSDESWGGTYNPITHSSRHIFERNTTKVDSFPSYGVVEWRFKGPNISIPADSSCFSLEIQKQEWPGYYLGNGVYGVRYSSKKPEVSSYIIHSKIKELDGQKGEYTSTAPWPGKPNKDDYKLGKHWYSDLPNPEYFLDGQQGAKTLSKHRKAYLSDWAKRWEWLK</sequence>
<dbReference type="Pfam" id="PF16586">
    <property type="entry name" value="DUF5060"/>
    <property type="match status" value="1"/>
</dbReference>
<keyword evidence="1" id="KW-0812">Transmembrane</keyword>
<dbReference type="InterPro" id="IPR036452">
    <property type="entry name" value="Ribo_hydro-like"/>
</dbReference>
<proteinExistence type="predicted"/>
<dbReference type="SUPFAM" id="SSF53590">
    <property type="entry name" value="Nucleoside hydrolase"/>
    <property type="match status" value="1"/>
</dbReference>
<organism evidence="4 5">
    <name type="scientific">Emticicia aquatilis</name>
    <dbReference type="NCBI Taxonomy" id="1537369"/>
    <lineage>
        <taxon>Bacteria</taxon>
        <taxon>Pseudomonadati</taxon>
        <taxon>Bacteroidota</taxon>
        <taxon>Cytophagia</taxon>
        <taxon>Cytophagales</taxon>
        <taxon>Leadbetterellaceae</taxon>
        <taxon>Emticicia</taxon>
    </lineage>
</organism>
<dbReference type="EMBL" id="BMKK01000008">
    <property type="protein sequence ID" value="GGD70641.1"/>
    <property type="molecule type" value="Genomic_DNA"/>
</dbReference>
<gene>
    <name evidence="4" type="ORF">GCM10011514_38390</name>
</gene>
<dbReference type="Proteomes" id="UP000609064">
    <property type="component" value="Unassembled WGS sequence"/>
</dbReference>
<feature type="transmembrane region" description="Helical" evidence="1">
    <location>
        <begin position="29"/>
        <end position="49"/>
    </location>
</feature>
<dbReference type="InterPro" id="IPR013783">
    <property type="entry name" value="Ig-like_fold"/>
</dbReference>